<evidence type="ECO:0000256" key="1">
    <source>
        <dbReference type="SAM" id="MobiDB-lite"/>
    </source>
</evidence>
<dbReference type="AlphaFoldDB" id="A0A4S2JBL2"/>
<feature type="compositionally biased region" description="Acidic residues" evidence="1">
    <location>
        <begin position="228"/>
        <end position="237"/>
    </location>
</feature>
<keyword evidence="3" id="KW-1185">Reference proteome</keyword>
<comment type="caution">
    <text evidence="2">The sequence shown here is derived from an EMBL/GenBank/DDBJ whole genome shotgun (WGS) entry which is preliminary data.</text>
</comment>
<accession>A0A4S2JBL2</accession>
<dbReference type="Proteomes" id="UP000310200">
    <property type="component" value="Unassembled WGS sequence"/>
</dbReference>
<reference evidence="2 3" key="1">
    <citation type="journal article" date="2019" name="Philos. Trans. R. Soc. Lond., B, Biol. Sci.">
        <title>Ant behaviour and brain gene expression of defending hosts depend on the ecological success of the intruding social parasite.</title>
        <authorList>
            <person name="Kaur R."/>
            <person name="Stoldt M."/>
            <person name="Jongepier E."/>
            <person name="Feldmeyer B."/>
            <person name="Menzel F."/>
            <person name="Bornberg-Bauer E."/>
            <person name="Foitzik S."/>
        </authorList>
    </citation>
    <scope>NUCLEOTIDE SEQUENCE [LARGE SCALE GENOMIC DNA]</scope>
    <source>
        <tissue evidence="2">Whole body</tissue>
    </source>
</reference>
<feature type="region of interest" description="Disordered" evidence="1">
    <location>
        <begin position="1"/>
        <end position="31"/>
    </location>
</feature>
<protein>
    <submittedName>
        <fullName evidence="2">Uncharacterized protein</fullName>
    </submittedName>
</protein>
<organism evidence="2 3">
    <name type="scientific">Temnothorax longispinosus</name>
    <dbReference type="NCBI Taxonomy" id="300112"/>
    <lineage>
        <taxon>Eukaryota</taxon>
        <taxon>Metazoa</taxon>
        <taxon>Ecdysozoa</taxon>
        <taxon>Arthropoda</taxon>
        <taxon>Hexapoda</taxon>
        <taxon>Insecta</taxon>
        <taxon>Pterygota</taxon>
        <taxon>Neoptera</taxon>
        <taxon>Endopterygota</taxon>
        <taxon>Hymenoptera</taxon>
        <taxon>Apocrita</taxon>
        <taxon>Aculeata</taxon>
        <taxon>Formicoidea</taxon>
        <taxon>Formicidae</taxon>
        <taxon>Myrmicinae</taxon>
        <taxon>Temnothorax</taxon>
    </lineage>
</organism>
<evidence type="ECO:0000313" key="2">
    <source>
        <dbReference type="EMBL" id="TGZ32600.1"/>
    </source>
</evidence>
<gene>
    <name evidence="2" type="ORF">DBV15_08931</name>
</gene>
<proteinExistence type="predicted"/>
<feature type="region of interest" description="Disordered" evidence="1">
    <location>
        <begin position="222"/>
        <end position="243"/>
    </location>
</feature>
<sequence>MAGVGELNDSDYSSGPRPRHVRPTLSKPASRYTSRLGHNVSSILDELRRRTRIFLGCTPSVPRRDTDSSSLQKPISSSWLSCCYDGPAFATLPTQSFCLSQAGPLKYWIVRRLGTSAVSTLLKLQGMKDSRAVRKLEEGKTRRIRPLSTTKSRDDYTELESDLNVHGVVLDKRHVLLEGCERTIVKSRENAKVYRVSVSWYRFKENLKPRVVFERRTSGKRVGNEEGGALEEGEEGNEGGLAEHSEIGIPTTTLIRVRRDTQQREHEDRVVAVVETLSWQLQLAASMQIAVQQARYRVTYLGALNEDRQVSASTLNRCTDYNDSRK</sequence>
<name>A0A4S2JBL2_9HYME</name>
<dbReference type="EMBL" id="QBLH01003815">
    <property type="protein sequence ID" value="TGZ32600.1"/>
    <property type="molecule type" value="Genomic_DNA"/>
</dbReference>
<evidence type="ECO:0000313" key="3">
    <source>
        <dbReference type="Proteomes" id="UP000310200"/>
    </source>
</evidence>